<feature type="compositionally biased region" description="Basic and acidic residues" evidence="6">
    <location>
        <begin position="3783"/>
        <end position="3801"/>
    </location>
</feature>
<dbReference type="Gene3D" id="2.160.20.10">
    <property type="entry name" value="Single-stranded right-handed beta-helix, Pectin lyase-like"/>
    <property type="match status" value="1"/>
</dbReference>
<protein>
    <recommendedName>
        <fullName evidence="7">Filamentous haemagglutinin FhaB/tRNA nuclease CdiA-like TPS domain-containing protein</fullName>
    </recommendedName>
</protein>
<reference evidence="8 9" key="1">
    <citation type="journal article" date="2019" name="Int. J. Syst. Evol. Microbiol.">
        <title>Photorhabdus khanii subsp. guanajuatensis subsp. nov., isolated from Heterorhabditis atacamensis, and Photorhabdus luminescens subsp. mexicana subsp. nov., isolated from Heterorhabditis mexicana entomopathogenic nematodes.</title>
        <authorList>
            <person name="Machado R.A.R."/>
            <person name="Bruno P."/>
            <person name="Arce C.C.M."/>
            <person name="Liechti N."/>
            <person name="Kohler A."/>
            <person name="Bernal J."/>
            <person name="Bruggmann R."/>
            <person name="Turlings T.C.J."/>
        </authorList>
    </citation>
    <scope>NUCLEOTIDE SEQUENCE [LARGE SCALE GENOMIC DNA]</scope>
    <source>
        <strain evidence="8 9">MEX47-22</strain>
    </source>
</reference>
<dbReference type="InterPro" id="IPR008638">
    <property type="entry name" value="FhaB/CdiA-like_TPS"/>
</dbReference>
<dbReference type="NCBIfam" id="TIGR01731">
    <property type="entry name" value="fil_hemag_20aa"/>
    <property type="match status" value="40"/>
</dbReference>
<feature type="compositionally biased region" description="Polar residues" evidence="6">
    <location>
        <begin position="2980"/>
        <end position="2996"/>
    </location>
</feature>
<feature type="region of interest" description="Disordered" evidence="6">
    <location>
        <begin position="3469"/>
        <end position="3495"/>
    </location>
</feature>
<dbReference type="InterPro" id="IPR011050">
    <property type="entry name" value="Pectin_lyase_fold/virulence"/>
</dbReference>
<dbReference type="SMART" id="SM00912">
    <property type="entry name" value="Haemagg_act"/>
    <property type="match status" value="1"/>
</dbReference>
<comment type="similarity">
    <text evidence="5">In the N-terminal section; belongs to the CdiA toxin family.</text>
</comment>
<feature type="compositionally biased region" description="Basic and acidic residues" evidence="6">
    <location>
        <begin position="3475"/>
        <end position="3484"/>
    </location>
</feature>
<dbReference type="Pfam" id="PF05594">
    <property type="entry name" value="Fil_haemagg"/>
    <property type="match status" value="24"/>
</dbReference>
<dbReference type="EMBL" id="PUJX01000010">
    <property type="protein sequence ID" value="TDB51641.1"/>
    <property type="molecule type" value="Genomic_DNA"/>
</dbReference>
<accession>A0A4R4JE84</accession>
<feature type="region of interest" description="Disordered" evidence="6">
    <location>
        <begin position="3783"/>
        <end position="3811"/>
    </location>
</feature>
<dbReference type="InterPro" id="IPR024973">
    <property type="entry name" value="ESPR"/>
</dbReference>
<dbReference type="Pfam" id="PF04829">
    <property type="entry name" value="PT-VENN"/>
    <property type="match status" value="1"/>
</dbReference>
<dbReference type="InterPro" id="IPR006914">
    <property type="entry name" value="VENN_dom"/>
</dbReference>
<feature type="compositionally biased region" description="Polar residues" evidence="6">
    <location>
        <begin position="2914"/>
        <end position="2936"/>
    </location>
</feature>
<evidence type="ECO:0000256" key="6">
    <source>
        <dbReference type="SAM" id="MobiDB-lite"/>
    </source>
</evidence>
<organism evidence="8 9">
    <name type="scientific">Photorhabdus luminescens subsp. mexicana</name>
    <dbReference type="NCBI Taxonomy" id="2100167"/>
    <lineage>
        <taxon>Bacteria</taxon>
        <taxon>Pseudomonadati</taxon>
        <taxon>Pseudomonadota</taxon>
        <taxon>Gammaproteobacteria</taxon>
        <taxon>Enterobacterales</taxon>
        <taxon>Morganellaceae</taxon>
        <taxon>Photorhabdus</taxon>
    </lineage>
</organism>
<evidence type="ECO:0000256" key="4">
    <source>
        <dbReference type="ARBA" id="ARBA00023026"/>
    </source>
</evidence>
<dbReference type="SUPFAM" id="SSF51126">
    <property type="entry name" value="Pectin lyase-like"/>
    <property type="match status" value="1"/>
</dbReference>
<feature type="region of interest" description="Disordered" evidence="6">
    <location>
        <begin position="3914"/>
        <end position="3970"/>
    </location>
</feature>
<evidence type="ECO:0000259" key="7">
    <source>
        <dbReference type="SMART" id="SM00912"/>
    </source>
</evidence>
<keyword evidence="4" id="KW-0843">Virulence</keyword>
<comment type="subcellular location">
    <subcellularLocation>
        <location evidence="1">Target cell</location>
        <location evidence="1">Target cell cytoplasm</location>
    </subcellularLocation>
</comment>
<evidence type="ECO:0000256" key="5">
    <source>
        <dbReference type="ARBA" id="ARBA00024043"/>
    </source>
</evidence>
<dbReference type="Pfam" id="PF13332">
    <property type="entry name" value="Fil_haemagg_2"/>
    <property type="match status" value="3"/>
</dbReference>
<name>A0A4R4JE84_PHOLU</name>
<dbReference type="RefSeq" id="WP_132345715.1">
    <property type="nucleotide sequence ID" value="NZ_CAWOLF010000010.1"/>
</dbReference>
<evidence type="ECO:0000313" key="9">
    <source>
        <dbReference type="Proteomes" id="UP000295550"/>
    </source>
</evidence>
<comment type="caution">
    <text evidence="8">The sequence shown here is derived from an EMBL/GenBank/DDBJ whole genome shotgun (WGS) entry which is preliminary data.</text>
</comment>
<feature type="compositionally biased region" description="Basic and acidic residues" evidence="6">
    <location>
        <begin position="2939"/>
        <end position="2968"/>
    </location>
</feature>
<proteinExistence type="inferred from homology"/>
<dbReference type="Pfam" id="PF05860">
    <property type="entry name" value="TPS"/>
    <property type="match status" value="1"/>
</dbReference>
<evidence type="ECO:0000313" key="8">
    <source>
        <dbReference type="EMBL" id="TDB51641.1"/>
    </source>
</evidence>
<dbReference type="InterPro" id="IPR010069">
    <property type="entry name" value="CdiA_FHA1_rpt"/>
</dbReference>
<dbReference type="Proteomes" id="UP000295550">
    <property type="component" value="Unassembled WGS sequence"/>
</dbReference>
<dbReference type="GO" id="GO:0090729">
    <property type="term" value="F:toxin activity"/>
    <property type="evidence" value="ECO:0007669"/>
    <property type="project" value="UniProtKB-KW"/>
</dbReference>
<evidence type="ECO:0000256" key="3">
    <source>
        <dbReference type="ARBA" id="ARBA00022913"/>
    </source>
</evidence>
<keyword evidence="2" id="KW-0800">Toxin</keyword>
<keyword evidence="3" id="KW-1266">Target cell cytoplasm</keyword>
<evidence type="ECO:0000256" key="2">
    <source>
        <dbReference type="ARBA" id="ARBA00022656"/>
    </source>
</evidence>
<dbReference type="Pfam" id="PF13018">
    <property type="entry name" value="ESPR"/>
    <property type="match status" value="1"/>
</dbReference>
<dbReference type="InterPro" id="IPR025157">
    <property type="entry name" value="Hemagglutinin_rpt"/>
</dbReference>
<feature type="domain" description="Filamentous haemagglutinin FhaB/tRNA nuclease CdiA-like TPS" evidence="7">
    <location>
        <begin position="88"/>
        <end position="208"/>
    </location>
</feature>
<feature type="region of interest" description="Disordered" evidence="6">
    <location>
        <begin position="2914"/>
        <end position="3004"/>
    </location>
</feature>
<dbReference type="InterPro" id="IPR008619">
    <property type="entry name" value="Filamentous_hemagglutn_rpt"/>
</dbReference>
<dbReference type="GO" id="GO:0003824">
    <property type="term" value="F:catalytic activity"/>
    <property type="evidence" value="ECO:0007669"/>
    <property type="project" value="UniProtKB-ARBA"/>
</dbReference>
<feature type="region of interest" description="Disordered" evidence="6">
    <location>
        <begin position="3629"/>
        <end position="3653"/>
    </location>
</feature>
<dbReference type="NCBIfam" id="TIGR01901">
    <property type="entry name" value="adhes_NPXG"/>
    <property type="match status" value="1"/>
</dbReference>
<feature type="compositionally biased region" description="Polar residues" evidence="6">
    <location>
        <begin position="3914"/>
        <end position="3933"/>
    </location>
</feature>
<sequence length="4507" mass="476064">MNKLCHRVIFNKTRQMLMVVSDLAHSYTSGQVRHGMNSGSLPAAKASLLPLVLGISLALGLVSTPAQAKIVADNNSPGFQQPTVISSANGVPQVNIQTPNSDGVSRNQYSQFDVDQRGAILNNSGVNTKTDLGGLITANPWLAQGEAKIILNEVNSRNPSQLNGFIEVAGKRADVIIANPAGITCRGCGFINAKQTTLAAGQAILANGRLKGFEVDEGILTVDGKGLNDAKSDYTRLIARAVNINAKLHAQDLTVTTGHNRVDAQGNVDQVHASDTKKTAFSLDVAAIGGMYANKIKLVGTEQGVGVRNAGQLGAQAGNLTLSSEGQLTNSGMITASADVSLQHQGELANQGDITAGRDITVKARDQLDNQGRMLAGRHLDIQSAALKSQEKGVLAAGVDSRGNLTIRSGGELINSGAMKASADIILQNQGALTHHGDITAGQDITVKVRDSLNNQGRMLAGRHLDIQSAALTSQEKGVLAAGVDSQGKLTQTGNLSIHSSGVLNNSGMIAAASDVTLQNQGDFTHQGDMTAGGNISLQNQGNLTNQGNITSDQNITIKARDHLGNQGRIRAGHHLNIQSASLDSQKNSELAAGIDNKGKLTQPGNLTINSNGKLTNGGVIAASDVIAIQNEGDLIQEGTVRAGQGMTIKVRDNLSNQGRMLAGRSLDIHSASLDSDKSGVLAAGVDGDGNLTIHSDSTLTNSGTMSASVDVTLRNQGNLTNRGDITSGQDITVEARDHLTNQGRVLAGRHLDIQSAALTSQEKGVLAAGVDSQGKLTQTGNLTIYSTGALSNSGMMAAANNMTLQNQGNFTHQGDMTAGGNISLQNQGNLTNQGNITSGQNITVKTRDHLGNQGRMLAGHHLDIQSTSLDSQKNSELAAGVDNEGKLTQPGNLTINSNGKLINGGVIAASDVIAIQNEGDLIQEGTVSAGQHMTIKARDNLSNRGRMLAGRSLGIHSASLDSDKNGVLAAGVNGDGNLTIHSDSTLTNSGTMSASVDMTLRNQGNLTNQGDITSGQSMAIKARDHLGNQGRILAGRHLDIQSASLTSQEKGVLAAGVDSQGKLTQTGNLTIRSDGALSNSGMIAAADDVVLKNQGNFIHQGEMTAGRDILLKTRDMVLKSRDHIKNQVQMLAGRHLDIQSASLDSQQNSVLAAGIDSQGKLTQSGKLTVNSDGKLTNRGVIMASDDIAIRNEGDLIQEGTVSAGQHMTIKARDNLNNQGKMLSGHNLNIQSASLDSQQEGVLAAGVDGDGNLTIHSDGILTNSGTMSASVDVTLQNQGNLTNQGEITSGQKIVIKARDHLSNQGKMLAGQDLDIQSASLMSQEKGVLAAGVDSQGKLSQSGNLTIRSDGALTNSGMLAATDDVTIQNQGNFIHQGEMTAGRDILLKTRDMVLKSRDYINNQVKVLAGRHLEIQSISLDSQQNSVLAAGVDSQGKLTQPGKLMVNSGGKLTNKGVITASDDLSIRNEGDLIQQGTVSAGQDIVIKTRDNLSNQGKILAGRNLDMQSASLDSQQEGVLAAGVDGDGNLTIHSDGILINSGSMSASIDVTLQNQGNLINQGDITAGQDITVKARDHLGNQGRILAGRHLDIHSASLDSQKKGVLASGVDSQGLLIQMGSLAIRSDGKLTNNGVITASDDVTLRNQGDLTNQGEITAGQDVTIKTRDHINNQGRILAGRHLDSQSTSLHSQSNSVLAAGVDRYGKLIQTGNLTVKAREAAQLNGQNLAHDALSVEAKNVSLKGSQTVGDNLKLTSGAQLDLQDARVSANQKLTLSAPALIDNQRGELSAEIVTLSSQKLLNNWGRITQTGQQSLTLNHQAGIENNEGIIASNGQDLILKAKTIANRSGALAHAGKGVLGIDATVFDSDNSRLLSDGQLKLEGGDYHLDQSQISAREITVHIQSLSHQLGSMIQTGKQALTLKIQQSLNNSGGKIAGNGTVDIRANELNNAQGSIIASEEGQLQVNLDKSLNNRAGQLLASKGMTISASAVNNREGQIAASSGDMALTAQKLENQSGRVVGQQKLHLKTKGIDNEKGQIRAGKVELDTAQQRLNNFSGLIAAEKNLTLHSGELLNRHGLIQSGQNLTVNTYGNLLDNRDSGKQGGLFSQGAMRLNIGILNNQFGHIESHNSLSMTGEDVANQQGQILGGQNTFLTVVGLNNDQGLLQSGGKLTLKTQSLSNRNSGTQQGMTSKQALELETGVLDNDSGAIVSADSLKIKAVEVNNQQGVLVAQSTLDLHSQSLNNQAGRIQSVQALSVDIQGKGLNNINGVLDSQNGLSISSGDIINHNGTLHGKAGVKLAANQLDNQKGGKILSEDTLHIDAEKLLNAQGQLLALNHLHAKVKGHVDNIAGLVRSGGDIRLTAQQIYNANTQQSDKGIGGKNIHIIADTLDNSRGQLTATENVSLQLASKLNNTQGQLQANQQLIAQGKKLTFINTNGDAKAGQKLTISGESVTGDGKLRSLGDITLTLLRGFTHTGEIIANNGLTLDIQGDLINQSLISAATLQGRADTLINAATGKILGNYHQWRVQKALSNRGLMDGAQTYLQAQHLSNQGTGRIYGDHIALGVSKLDNLAEDGKSAVIAARNRLDIGANELNNKTHSLIYSDGDLSIGGQLNSQQYADGKGHVINNHSAGIEAAGDMHLAMANINNVNDHFETEFQQISQEPVKEYQVWGKRYNVKNHKITIDNDEVDHVCVDNMRCRDNFQIYQYTRMIKESRVKETDPAKILAGKNLIINTSVLTNDKSQVVAGGLLTVTGGRINNLEVQGEQHVTDKGRIEYFWRVKKRGRDRQGYSWDHYEPNTEIHAITLKPSTVQAQQGDVLLKGQRPDTFQGTATQITEVNNGQIDAGFVSSEVKVTEMGLKPGQRLEVVSQQPTVTGEKPIVIRTEVPNYRLPDNSLFKLKLPAENILLTQHSTADNSQLKHNSAQDSSLYKQTSIQDGDLLKRPQERDHDLLKQPSERDNDLLKRPLEQDNNLLKHPSEQDNNLFKQPPEQGNNLLKQPPFPDNHVLIETDPQFTQLKKWLGTDYMQRAMLSDRNHVHKRLGDGFYEQRLIREQIVNLTGKRYLPGYQNDEEQFKALMNAGLRAQKTFNLVPGIALSAEQMARLTEDMIWLVNTTVTLPDGSQQTVLVPQVYVRAQSGELDGSGALLSGSQVNLQLADDLLNQGRIIGSDIQVLADNIRQQGGHLQGDNLSLQARTDMVQRGGTISAKDFLNIQAGNNIDIASTTRSGENQAGSGRFSSTYVDNMAGIYVQGPDGKLHLQAGNDINLSAAQLATQGKNSEIRLTAGRDIQFDTVKMARYEHTAIGSNHRITRDQSGDVGTLVNSAGQIQVSAGRDVYAKAVDVTAGRMLQVSAGRDVNLLAGEQQQTYDEYHKVKGSNSMVSSTTTTTQLQFDRKQALSSTLSGDSVNVLAGKDITVKASNVVGTQDVALNAGNNLTVTTVEETYHQSERKEEKKSGLMGTGGIGFTVGSSKFKQTNDNDDVRHKGSTVGSSEGHVTLTTKNQVTLHGSDVVAGKDIVIQGKDTAITAAKNSHTELSKTEHKQSGLTLALSGTVGSAINTAVQTANEAKGTQDSRLQALKGTQAVLSGAQGYQAWQLSEAQSAKADAINQAGGKAEKPNDTIGIQLSYGSQSAKSETRRDATESQGSSLNAGRDIHITATGDKQTQDSGDIQVQGSALKAGRDIELGAKRDIVLESAENTQTTRGQNSSKGGSVGVGLTVGQGGTGVKFSASVNAGKGHEKGDGVTHTETLIDAGHQVTLKSGQDTLLKGAQVSGEKVTADVGRHLNLQSERDKDNYDSKQENASAGAGFTYGSMSGSASVNVSRDKMHSKFESVKEQTGIFAGKGGFDIRVGEHTQLDGAVIGSTADKDQNRLETGTLGFSDIQNKAEYKTEHQSVGMSTGGAVGSQMVSNLSSNMLSGTNHSDSKSSTTHAAVSDGTITVRDTDKQKQDIAGLSRDTENAANGLTPIFDKEKEQRRLAQAQAIANIGTQVMDIYNTQESITAMKKATEALKDPERQQALKQQAEAQLKQENGIVTAETIADRAYKIAYDGAIKGQGADIGGNRRQAVTAVVAALQGLAGGDIKAAIASGAAPYLSNAVKKVTYGDKAYEQLTPEEKATNVVAHAILGGVIAELKGGSAIAGSVGAAGGELAASVIAGALYPDKKLSELTADEKEKISNLSTLAGGIAAGLVTDSTAGGVDGAQTAKNAIENNYLHEDESRSFDKELVECKAKGGDCGAVIQKYLDTSNKNSAELEEKCRGGGITCVTYEEIIQANTNVALDEGSLQIRLSEKLKDPDAIKIVQYLNGKDLQFLKDNITTSDRVAAVALDPTSWPVMVFGAKAMIQGAKGKEQLLAAGVTSGVNAAIQYGTTKEVKLSDLIGAGVVGAITAGKGYNPTVTWNAIGGYYTAEIKGDDPFLNAILSKGGASAGYTVGNVLKIPMEKIFNPISKQLEWEPIGIWTITKPARQSSVPSVAGNVGDSAVSGWFNSTVGGAVQEGKQQDEKK</sequence>
<evidence type="ECO:0000256" key="1">
    <source>
        <dbReference type="ARBA" id="ARBA00004219"/>
    </source>
</evidence>
<dbReference type="InterPro" id="IPR012334">
    <property type="entry name" value="Pectin_lyas_fold"/>
</dbReference>
<gene>
    <name evidence="8" type="ORF">C5468_11770</name>
</gene>